<evidence type="ECO:0000313" key="1">
    <source>
        <dbReference type="EMBL" id="QBZ60528.1"/>
    </source>
</evidence>
<dbReference type="EMBL" id="CP034207">
    <property type="protein sequence ID" value="QBZ60528.1"/>
    <property type="molecule type" value="Genomic_DNA"/>
</dbReference>
<protein>
    <submittedName>
        <fullName evidence="1">Uncharacterized protein</fullName>
    </submittedName>
</protein>
<evidence type="ECO:0000313" key="2">
    <source>
        <dbReference type="Proteomes" id="UP000294847"/>
    </source>
</evidence>
<accession>A0A4V1C6N7</accession>
<name>A0A4V1C6N7_PYROR</name>
<gene>
    <name evidence="1" type="ORF">PoMZ_07470</name>
</gene>
<reference evidence="1 2" key="1">
    <citation type="journal article" date="2019" name="Mol. Biol. Evol.">
        <title>Blast fungal genomes show frequent chromosomal changes, gene gains and losses, and effector gene turnover.</title>
        <authorList>
            <person name="Gomez Luciano L.B."/>
            <person name="Jason Tsai I."/>
            <person name="Chuma I."/>
            <person name="Tosa Y."/>
            <person name="Chen Y.H."/>
            <person name="Li J.Y."/>
            <person name="Li M.Y."/>
            <person name="Jade Lu M.Y."/>
            <person name="Nakayashiki H."/>
            <person name="Li W.H."/>
        </authorList>
    </citation>
    <scope>NUCLEOTIDE SEQUENCE [LARGE SCALE GENOMIC DNA]</scope>
    <source>
        <strain evidence="1">MZ5-1-6</strain>
    </source>
</reference>
<proteinExistence type="predicted"/>
<sequence>MIPLIDLVTPAKKAGGTYLFLSTWGLPVPPPVLRLNTTLPHNILVGWKAGMSLTEGPHLTH</sequence>
<dbReference type="Proteomes" id="UP000294847">
    <property type="component" value="Chromosome 4"/>
</dbReference>
<organism evidence="1 2">
    <name type="scientific">Pyricularia oryzae</name>
    <name type="common">Rice blast fungus</name>
    <name type="synonym">Magnaporthe oryzae</name>
    <dbReference type="NCBI Taxonomy" id="318829"/>
    <lineage>
        <taxon>Eukaryota</taxon>
        <taxon>Fungi</taxon>
        <taxon>Dikarya</taxon>
        <taxon>Ascomycota</taxon>
        <taxon>Pezizomycotina</taxon>
        <taxon>Sordariomycetes</taxon>
        <taxon>Sordariomycetidae</taxon>
        <taxon>Magnaporthales</taxon>
        <taxon>Pyriculariaceae</taxon>
        <taxon>Pyricularia</taxon>
    </lineage>
</organism>
<dbReference type="AlphaFoldDB" id="A0A4V1C6N7"/>